<gene>
    <name evidence="2" type="ORF">Pma05_83210</name>
</gene>
<evidence type="ECO:0000313" key="3">
    <source>
        <dbReference type="Proteomes" id="UP000621500"/>
    </source>
</evidence>
<evidence type="ECO:0000256" key="1">
    <source>
        <dbReference type="SAM" id="MobiDB-lite"/>
    </source>
</evidence>
<evidence type="ECO:0000313" key="2">
    <source>
        <dbReference type="EMBL" id="GIH01749.1"/>
    </source>
</evidence>
<protein>
    <submittedName>
        <fullName evidence="2">Uncharacterized protein</fullName>
    </submittedName>
</protein>
<proteinExistence type="predicted"/>
<reference evidence="2 3" key="1">
    <citation type="submission" date="2021-01" db="EMBL/GenBank/DDBJ databases">
        <title>Whole genome shotgun sequence of Plantactinospora mayteni NBRC 109088.</title>
        <authorList>
            <person name="Komaki H."/>
            <person name="Tamura T."/>
        </authorList>
    </citation>
    <scope>NUCLEOTIDE SEQUENCE [LARGE SCALE GENOMIC DNA]</scope>
    <source>
        <strain evidence="2 3">NBRC 109088</strain>
    </source>
</reference>
<comment type="caution">
    <text evidence="2">The sequence shown here is derived from an EMBL/GenBank/DDBJ whole genome shotgun (WGS) entry which is preliminary data.</text>
</comment>
<feature type="compositionally biased region" description="Low complexity" evidence="1">
    <location>
        <begin position="37"/>
        <end position="55"/>
    </location>
</feature>
<feature type="region of interest" description="Disordered" evidence="1">
    <location>
        <begin position="17"/>
        <end position="84"/>
    </location>
</feature>
<dbReference type="Proteomes" id="UP000621500">
    <property type="component" value="Unassembled WGS sequence"/>
</dbReference>
<feature type="compositionally biased region" description="Basic and acidic residues" evidence="1">
    <location>
        <begin position="58"/>
        <end position="67"/>
    </location>
</feature>
<sequence>MPTAAAAPAIIIRVRTTRGQPTRPSGRGVLRSGSGAGTAPAAVGVGTARGASTTVMADDSKGRRIPVESRGSIQDRPAERAEAD</sequence>
<accession>A0ABQ4F4A7</accession>
<keyword evidence="3" id="KW-1185">Reference proteome</keyword>
<organism evidence="2 3">
    <name type="scientific">Plantactinospora mayteni</name>
    <dbReference type="NCBI Taxonomy" id="566021"/>
    <lineage>
        <taxon>Bacteria</taxon>
        <taxon>Bacillati</taxon>
        <taxon>Actinomycetota</taxon>
        <taxon>Actinomycetes</taxon>
        <taxon>Micromonosporales</taxon>
        <taxon>Micromonosporaceae</taxon>
        <taxon>Plantactinospora</taxon>
    </lineage>
</organism>
<name>A0ABQ4F4A7_9ACTN</name>
<dbReference type="EMBL" id="BONX01000083">
    <property type="protein sequence ID" value="GIH01749.1"/>
    <property type="molecule type" value="Genomic_DNA"/>
</dbReference>